<organism evidence="10 11">
    <name type="scientific">Mycoplasmoides fastidiosum</name>
    <dbReference type="NCBI Taxonomy" id="92758"/>
    <lineage>
        <taxon>Bacteria</taxon>
        <taxon>Bacillati</taxon>
        <taxon>Mycoplasmatota</taxon>
        <taxon>Mycoplasmoidales</taxon>
        <taxon>Mycoplasmoidaceae</taxon>
        <taxon>Mycoplasmoides</taxon>
    </lineage>
</organism>
<dbReference type="InterPro" id="IPR003593">
    <property type="entry name" value="AAA+_ATPase"/>
</dbReference>
<evidence type="ECO:0000313" key="10">
    <source>
        <dbReference type="EMBL" id="MDQ0514323.1"/>
    </source>
</evidence>
<reference evidence="10" key="1">
    <citation type="submission" date="2023-07" db="EMBL/GenBank/DDBJ databases">
        <title>Genomic Encyclopedia of Type Strains, Phase IV (KMG-IV): sequencing the most valuable type-strain genomes for metagenomic binning, comparative biology and taxonomic classification.</title>
        <authorList>
            <person name="Goeker M."/>
        </authorList>
    </citation>
    <scope>NUCLEOTIDE SEQUENCE [LARGE SCALE GENOMIC DNA]</scope>
    <source>
        <strain evidence="10">DSM 21204</strain>
    </source>
</reference>
<proteinExistence type="inferred from homology"/>
<dbReference type="PROSITE" id="PS00211">
    <property type="entry name" value="ABC_TRANSPORTER_1"/>
    <property type="match status" value="1"/>
</dbReference>
<dbReference type="Proteomes" id="UP001240643">
    <property type="component" value="Unassembled WGS sequence"/>
</dbReference>
<dbReference type="CDD" id="cd03225">
    <property type="entry name" value="ABC_cobalt_CbiO_domain1"/>
    <property type="match status" value="1"/>
</dbReference>
<dbReference type="InterPro" id="IPR050095">
    <property type="entry name" value="ECF_ABC_transporter_ATP-bd"/>
</dbReference>
<dbReference type="InterPro" id="IPR027417">
    <property type="entry name" value="P-loop_NTPase"/>
</dbReference>
<feature type="domain" description="ABC transporter" evidence="9">
    <location>
        <begin position="73"/>
        <end position="315"/>
    </location>
</feature>
<evidence type="ECO:0000256" key="6">
    <source>
        <dbReference type="ARBA" id="ARBA00022840"/>
    </source>
</evidence>
<dbReference type="PROSITE" id="PS50893">
    <property type="entry name" value="ABC_TRANSPORTER_2"/>
    <property type="match status" value="1"/>
</dbReference>
<comment type="similarity">
    <text evidence="2">Belongs to the ABC transporter superfamily.</text>
</comment>
<keyword evidence="5" id="KW-0547">Nucleotide-binding</keyword>
<dbReference type="PANTHER" id="PTHR43553">
    <property type="entry name" value="HEAVY METAL TRANSPORTER"/>
    <property type="match status" value="1"/>
</dbReference>
<evidence type="ECO:0000256" key="7">
    <source>
        <dbReference type="ARBA" id="ARBA00022967"/>
    </source>
</evidence>
<dbReference type="RefSeq" id="WP_256547799.1">
    <property type="nucleotide sequence ID" value="NZ_CP101809.1"/>
</dbReference>
<evidence type="ECO:0000256" key="4">
    <source>
        <dbReference type="ARBA" id="ARBA00022475"/>
    </source>
</evidence>
<dbReference type="SUPFAM" id="SSF52540">
    <property type="entry name" value="P-loop containing nucleoside triphosphate hydrolases"/>
    <property type="match status" value="1"/>
</dbReference>
<dbReference type="PANTHER" id="PTHR43553:SF27">
    <property type="entry name" value="ENERGY-COUPLING FACTOR TRANSPORTER ATP-BINDING PROTEIN ECFA2"/>
    <property type="match status" value="1"/>
</dbReference>
<evidence type="ECO:0000256" key="3">
    <source>
        <dbReference type="ARBA" id="ARBA00022448"/>
    </source>
</evidence>
<comment type="caution">
    <text evidence="10">The sequence shown here is derived from an EMBL/GenBank/DDBJ whole genome shotgun (WGS) entry which is preliminary data.</text>
</comment>
<dbReference type="InterPro" id="IPR017871">
    <property type="entry name" value="ABC_transporter-like_CS"/>
</dbReference>
<protein>
    <submittedName>
        <fullName evidence="10">Energy-coupling factor transport system ATP-binding protein</fullName>
    </submittedName>
</protein>
<dbReference type="InterPro" id="IPR003439">
    <property type="entry name" value="ABC_transporter-like_ATP-bd"/>
</dbReference>
<sequence>MTPTKKFFAIKTEQIQYLQTSHKEQAESLLRHLFNRFKWSYLIYFTSTYRSARKAAIEFTKNFRISDDDAIVVQDLNAYYTDFHLREFQVLKNINFTFKKNKIYCIIGNSGSGKTTLANHFNGLLKSAYGNVYLTNENKILFYQKKIRNYKKIRLNIGSVMQSPENQLFKETVLKDVSFGPKILGIPKDEILARSATALLDMGIGENFFNSNPFNLSGGQKRKVALAGILAIDPRIIIFDEPTVGLDPYSEKKTIEMIANLKQDGRTLIVISHNMDHVLEIADHVILLDKGEIVHEAPTFEFFQNYQLLDKLNIALPRIITSINQFVKKDQQFCQLWNLQPRTVTELAQHVAQIFLAKD</sequence>
<name>A0ABU0M053_9BACT</name>
<evidence type="ECO:0000256" key="5">
    <source>
        <dbReference type="ARBA" id="ARBA00022741"/>
    </source>
</evidence>
<evidence type="ECO:0000256" key="8">
    <source>
        <dbReference type="ARBA" id="ARBA00023136"/>
    </source>
</evidence>
<dbReference type="InterPro" id="IPR015856">
    <property type="entry name" value="ABC_transpr_CbiO/EcfA_su"/>
</dbReference>
<dbReference type="EMBL" id="JAUSWO010000001">
    <property type="protein sequence ID" value="MDQ0514323.1"/>
    <property type="molecule type" value="Genomic_DNA"/>
</dbReference>
<keyword evidence="8" id="KW-0472">Membrane</keyword>
<dbReference type="SMART" id="SM00382">
    <property type="entry name" value="AAA"/>
    <property type="match status" value="1"/>
</dbReference>
<keyword evidence="4" id="KW-1003">Cell membrane</keyword>
<dbReference type="Pfam" id="PF00005">
    <property type="entry name" value="ABC_tran"/>
    <property type="match status" value="1"/>
</dbReference>
<gene>
    <name evidence="10" type="ORF">J2Z62_000761</name>
</gene>
<comment type="subcellular location">
    <subcellularLocation>
        <location evidence="1">Cell membrane</location>
        <topology evidence="1">Peripheral membrane protein</topology>
    </subcellularLocation>
</comment>
<keyword evidence="3" id="KW-0813">Transport</keyword>
<keyword evidence="6 10" id="KW-0067">ATP-binding</keyword>
<evidence type="ECO:0000256" key="1">
    <source>
        <dbReference type="ARBA" id="ARBA00004202"/>
    </source>
</evidence>
<keyword evidence="11" id="KW-1185">Reference proteome</keyword>
<accession>A0ABU0M053</accession>
<evidence type="ECO:0000259" key="9">
    <source>
        <dbReference type="PROSITE" id="PS50893"/>
    </source>
</evidence>
<evidence type="ECO:0000256" key="2">
    <source>
        <dbReference type="ARBA" id="ARBA00005417"/>
    </source>
</evidence>
<dbReference type="GO" id="GO:0005524">
    <property type="term" value="F:ATP binding"/>
    <property type="evidence" value="ECO:0007669"/>
    <property type="project" value="UniProtKB-KW"/>
</dbReference>
<dbReference type="Gene3D" id="3.40.50.300">
    <property type="entry name" value="P-loop containing nucleotide triphosphate hydrolases"/>
    <property type="match status" value="1"/>
</dbReference>
<keyword evidence="7" id="KW-1278">Translocase</keyword>
<evidence type="ECO:0000313" key="11">
    <source>
        <dbReference type="Proteomes" id="UP001240643"/>
    </source>
</evidence>